<protein>
    <submittedName>
        <fullName evidence="6">CSON009070 protein</fullName>
    </submittedName>
</protein>
<dbReference type="EMBL" id="UFQT01003514">
    <property type="protein sequence ID" value="SSX35077.1"/>
    <property type="molecule type" value="Genomic_DNA"/>
</dbReference>
<dbReference type="AlphaFoldDB" id="A0A336N2N9"/>
<dbReference type="PANTHER" id="PTHR11733">
    <property type="entry name" value="ZINC METALLOPROTEASE FAMILY M13 NEPRILYSIN-RELATED"/>
    <property type="match status" value="1"/>
</dbReference>
<dbReference type="PROSITE" id="PS51885">
    <property type="entry name" value="NEPRILYSIN"/>
    <property type="match status" value="1"/>
</dbReference>
<dbReference type="InterPro" id="IPR024079">
    <property type="entry name" value="MetalloPept_cat_dom_sf"/>
</dbReference>
<name>A0A336N2N9_CULSO</name>
<feature type="compositionally biased region" description="Low complexity" evidence="3">
    <location>
        <begin position="21"/>
        <end position="31"/>
    </location>
</feature>
<accession>A0A336N2N9</accession>
<dbReference type="InterPro" id="IPR000718">
    <property type="entry name" value="Peptidase_M13"/>
</dbReference>
<evidence type="ECO:0000259" key="5">
    <source>
        <dbReference type="Pfam" id="PF05649"/>
    </source>
</evidence>
<evidence type="ECO:0000256" key="4">
    <source>
        <dbReference type="SAM" id="Phobius"/>
    </source>
</evidence>
<comment type="similarity">
    <text evidence="2">Belongs to the peptidase M13 family.</text>
</comment>
<dbReference type="Pfam" id="PF05649">
    <property type="entry name" value="Peptidase_M13_N"/>
    <property type="match status" value="1"/>
</dbReference>
<dbReference type="SUPFAM" id="SSF55486">
    <property type="entry name" value="Metalloproteases ('zincins'), catalytic domain"/>
    <property type="match status" value="1"/>
</dbReference>
<sequence length="784" mass="88034">MSTETQRVTSNKEISGGVGGNSSISSTSSASKPQHNSQPVATTGNSSATRQQPQSLSLRHVLSAAASSSASGSTSNQQHAPTTTAKTDEIEVQVTGQKANGTNNNNNNTTKSDLKSGRSIGWIVCAPCIFLRTSTTFKKMALTTLTLLVTSLLVASPILFLTQFALPARDCTRNHCIPPPKFVSSPECQDVLCRNAANTIQARMNWKSEACNDFYSYCCSNSAVNTIRAVKSAQERTDSEMQMLLMQNTTSGMFRKLGRLYGSCLRQNFNATSIRLLLDELGGYMPIGAIGPHTLSTILSRINSYGYNGLFDVFFDLTYGRKPHIIMVIDVANANPSVLQRKIRWNTMKPGRFIHATYDERIANEVIDNFIPIGLSRDIASREKQTILTFIDELMEIRYNYMSPDYSNDPNVYNISTINKAYRNINFTEFVTQLNWTGPIVVRNEEYLKQLDKLIAGHAKRVIHNALLILFALNALPQGPPNAYTCTKAVEWAMPEATSALYVNQFSPEQLENAMQRADIIFESIKAHLKRSPSLRGAALVRLSALKLQGETWPMLYNQTYIREWIDSVDISSDNWMENVMRIYKKRNEFNGFNDENITSDSQIAWAYPTIARPFFDPLSQSIIMPTSLLVHPYFDPILPPYLHYATVGVPIAQEILRSVSRKFEDKLRKCVPNSIDDYPKYTRQNILVYSGALQMSFHALLHQTGSKSMNRIPGLDLKPTQIFFIVAAQEFQSEFNYIYNRDNNSMVFSELLQFLIPQGGSASKSFSCTSDTRIYKEKTCDIW</sequence>
<evidence type="ECO:0000313" key="6">
    <source>
        <dbReference type="EMBL" id="SSX35077.1"/>
    </source>
</evidence>
<keyword evidence="4" id="KW-1133">Transmembrane helix</keyword>
<organism evidence="6">
    <name type="scientific">Culicoides sonorensis</name>
    <name type="common">Biting midge</name>
    <dbReference type="NCBI Taxonomy" id="179676"/>
    <lineage>
        <taxon>Eukaryota</taxon>
        <taxon>Metazoa</taxon>
        <taxon>Ecdysozoa</taxon>
        <taxon>Arthropoda</taxon>
        <taxon>Hexapoda</taxon>
        <taxon>Insecta</taxon>
        <taxon>Pterygota</taxon>
        <taxon>Neoptera</taxon>
        <taxon>Endopterygota</taxon>
        <taxon>Diptera</taxon>
        <taxon>Nematocera</taxon>
        <taxon>Chironomoidea</taxon>
        <taxon>Ceratopogonidae</taxon>
        <taxon>Ceratopogoninae</taxon>
        <taxon>Culicoides</taxon>
        <taxon>Monoculicoides</taxon>
    </lineage>
</organism>
<dbReference type="Gene3D" id="1.10.1380.10">
    <property type="entry name" value="Neutral endopeptidase , domain2"/>
    <property type="match status" value="1"/>
</dbReference>
<dbReference type="PANTHER" id="PTHR11733:SF209">
    <property type="entry name" value="FI20018P1"/>
    <property type="match status" value="1"/>
</dbReference>
<gene>
    <name evidence="6" type="primary">CSON009070</name>
</gene>
<comment type="subcellular location">
    <subcellularLocation>
        <location evidence="1">Cell membrane</location>
        <topology evidence="1">Single-pass type II membrane protein</topology>
    </subcellularLocation>
</comment>
<feature type="compositionally biased region" description="Polar residues" evidence="3">
    <location>
        <begin position="1"/>
        <end position="13"/>
    </location>
</feature>
<feature type="domain" description="Peptidase M13 N-terminal" evidence="5">
    <location>
        <begin position="211"/>
        <end position="533"/>
    </location>
</feature>
<keyword evidence="4" id="KW-0812">Transmembrane</keyword>
<reference evidence="6" key="1">
    <citation type="submission" date="2018-07" db="EMBL/GenBank/DDBJ databases">
        <authorList>
            <person name="Quirk P.G."/>
            <person name="Krulwich T.A."/>
        </authorList>
    </citation>
    <scope>NUCLEOTIDE SEQUENCE</scope>
</reference>
<feature type="transmembrane region" description="Helical" evidence="4">
    <location>
        <begin position="141"/>
        <end position="166"/>
    </location>
</feature>
<dbReference type="Gene3D" id="3.40.390.10">
    <property type="entry name" value="Collagenase (Catalytic Domain)"/>
    <property type="match status" value="2"/>
</dbReference>
<dbReference type="GO" id="GO:0005886">
    <property type="term" value="C:plasma membrane"/>
    <property type="evidence" value="ECO:0007669"/>
    <property type="project" value="UniProtKB-SubCell"/>
</dbReference>
<keyword evidence="4" id="KW-0472">Membrane</keyword>
<dbReference type="InterPro" id="IPR042089">
    <property type="entry name" value="Peptidase_M13_dom_2"/>
</dbReference>
<evidence type="ECO:0000256" key="3">
    <source>
        <dbReference type="SAM" id="MobiDB-lite"/>
    </source>
</evidence>
<dbReference type="VEuPathDB" id="VectorBase:CSON009070"/>
<proteinExistence type="inferred from homology"/>
<dbReference type="OMA" id="KDPCTEF"/>
<feature type="compositionally biased region" description="Polar residues" evidence="3">
    <location>
        <begin position="32"/>
        <end position="54"/>
    </location>
</feature>
<feature type="compositionally biased region" description="Polar residues" evidence="3">
    <location>
        <begin position="76"/>
        <end position="85"/>
    </location>
</feature>
<evidence type="ECO:0000256" key="1">
    <source>
        <dbReference type="ARBA" id="ARBA00004401"/>
    </source>
</evidence>
<dbReference type="GO" id="GO:0004222">
    <property type="term" value="F:metalloendopeptidase activity"/>
    <property type="evidence" value="ECO:0007669"/>
    <property type="project" value="InterPro"/>
</dbReference>
<evidence type="ECO:0000256" key="2">
    <source>
        <dbReference type="ARBA" id="ARBA00007357"/>
    </source>
</evidence>
<feature type="compositionally biased region" description="Low complexity" evidence="3">
    <location>
        <begin position="55"/>
        <end position="75"/>
    </location>
</feature>
<feature type="region of interest" description="Disordered" evidence="3">
    <location>
        <begin position="1"/>
        <end position="89"/>
    </location>
</feature>
<dbReference type="GO" id="GO:0006508">
    <property type="term" value="P:proteolysis"/>
    <property type="evidence" value="ECO:0007669"/>
    <property type="project" value="InterPro"/>
</dbReference>
<dbReference type="InterPro" id="IPR008753">
    <property type="entry name" value="Peptidase_M13_N"/>
</dbReference>